<gene>
    <name evidence="2" type="ORF">N0F65_001415</name>
</gene>
<dbReference type="Pfam" id="PF13516">
    <property type="entry name" value="LRR_6"/>
    <property type="match status" value="6"/>
</dbReference>
<dbReference type="AlphaFoldDB" id="A0AAV2YY24"/>
<feature type="compositionally biased region" description="Polar residues" evidence="1">
    <location>
        <begin position="117"/>
        <end position="128"/>
    </location>
</feature>
<dbReference type="SMART" id="SM00368">
    <property type="entry name" value="LRR_RI"/>
    <property type="match status" value="6"/>
</dbReference>
<dbReference type="Proteomes" id="UP001146120">
    <property type="component" value="Unassembled WGS sequence"/>
</dbReference>
<feature type="region of interest" description="Disordered" evidence="1">
    <location>
        <begin position="199"/>
        <end position="221"/>
    </location>
</feature>
<reference evidence="2" key="2">
    <citation type="journal article" date="2023" name="Microbiol Resour">
        <title>Decontamination and Annotation of the Draft Genome Sequence of the Oomycete Lagenidium giganteum ARSEF 373.</title>
        <authorList>
            <person name="Morgan W.R."/>
            <person name="Tartar A."/>
        </authorList>
    </citation>
    <scope>NUCLEOTIDE SEQUENCE</scope>
    <source>
        <strain evidence="2">ARSEF 373</strain>
    </source>
</reference>
<evidence type="ECO:0000313" key="3">
    <source>
        <dbReference type="Proteomes" id="UP001146120"/>
    </source>
</evidence>
<evidence type="ECO:0000313" key="2">
    <source>
        <dbReference type="EMBL" id="DAZ99587.1"/>
    </source>
</evidence>
<dbReference type="PANTHER" id="PTHR24114:SF2">
    <property type="entry name" value="F-BOX DOMAIN-CONTAINING PROTEIN-RELATED"/>
    <property type="match status" value="1"/>
</dbReference>
<accession>A0AAV2YY24</accession>
<protein>
    <submittedName>
        <fullName evidence="2">Uncharacterized protein</fullName>
    </submittedName>
</protein>
<feature type="region of interest" description="Disordered" evidence="1">
    <location>
        <begin position="259"/>
        <end position="288"/>
    </location>
</feature>
<keyword evidence="3" id="KW-1185">Reference proteome</keyword>
<dbReference type="EMBL" id="DAKRPA010000080">
    <property type="protein sequence ID" value="DAZ99587.1"/>
    <property type="molecule type" value="Genomic_DNA"/>
</dbReference>
<dbReference type="InterPro" id="IPR032675">
    <property type="entry name" value="LRR_dom_sf"/>
</dbReference>
<dbReference type="InterPro" id="IPR052394">
    <property type="entry name" value="LRR-containing"/>
</dbReference>
<sequence>MGKPEAAGHAMSALAGGLSHGSGNGSSQSSISSVVDDKESAVQTASPTPVPPRGARRARGAMPVPSSPVENRAKREAFPRAALWKWNHSLAGGHPEKKDDLIEKMLRECAPTLAIPSGTQQPGGQPNGSPERRGQGSISSSKRKLGKKDTQTVLRTSMRHITGKELDGWMAYKVAHRTNKFMAKTRKAIEVLAKEQKEGVFDKQDSQSMIDDDEEEEAPSPGLQKILAVFANKESRGQRPVLNRTSTAMQMFEREVLNASEDDEPQQQQQQSPRAPADDAGPPDGGQEFWDIYKSITTNKRPDSPRGRYIGDCEDASLLVLPVLDLKKKSRYDHETKSLRYDNYYFGDQRAEAFGDALQLMPVQVKQLSMKNVGITGSGSAAIVDGLAMHKLNHLNFAENRIGPKGTIKIFKSLQDPHVNLKTLDLGNNHLGDQCVKQLVQCLVNRCTLEHLDLRRNEIFHAAKAIGELLRISTPLKSLNLSWNNIRGEPAQHLARCMMENLTLTHLDLADNTLGNNGNADAELGACLATNKSLKYLNVSNNHIHGKSMLVYVNGLQQNTVLESLVVRGNPIGSLGTEAILRAVACSSVTKCELDIGECNVEIQEAMQQTLIYSGGVYSLSLADRADSVLLRELLLLYAKNKSEIIEASFNGLPYSFTKKDEKSLLHSIPSSGVMQLKVQPNFDRHEELMPDTGFEHVMRLMSKSFGHLRDGDEAAKLFCIRLLAEEYCFTVAQANSLLSLFKSHTAQVEKANAAAALIPQILTKNFPHSAHEIYDCASMETPREFFEDKDQDGKIDVCGDICMVIGLTNLSDLEQAHVEKKVGKWISFNVNNATGHYRLNMSNPIDRRILMRILEVNKTDKKMRQQLKLMDSSQFGSSQPQLGGFRNVKLNHVPLPMDSSWQFPRMGVLEFDFVAARRPYSICTALNDAAFEKFLREFKQLDVPAEVKLIGLRSISTSYYFTNSQTQRIMEHFGTFERDPETGALFRAEVFIILFNRIIDEWNFVETLGLLDLTTKKQVVDRLGYLNCFHPLQIAESYDLNLAFHDQRQLLLTLVKLAIGNEFELSCVVLNNESDVEHDEWKLWVSEDKLPPLPAYVSCSVRALQPVQSESLLPPNSYRKKLMQTLHLKLESKAHEIL</sequence>
<evidence type="ECO:0000256" key="1">
    <source>
        <dbReference type="SAM" id="MobiDB-lite"/>
    </source>
</evidence>
<dbReference type="PANTHER" id="PTHR24114">
    <property type="entry name" value="LEUCINE RICH REPEAT FAMILY PROTEIN"/>
    <property type="match status" value="1"/>
</dbReference>
<dbReference type="InterPro" id="IPR001611">
    <property type="entry name" value="Leu-rich_rpt"/>
</dbReference>
<dbReference type="Gene3D" id="3.80.10.10">
    <property type="entry name" value="Ribonuclease Inhibitor"/>
    <property type="match status" value="2"/>
</dbReference>
<feature type="region of interest" description="Disordered" evidence="1">
    <location>
        <begin position="113"/>
        <end position="151"/>
    </location>
</feature>
<organism evidence="2 3">
    <name type="scientific">Lagenidium giganteum</name>
    <dbReference type="NCBI Taxonomy" id="4803"/>
    <lineage>
        <taxon>Eukaryota</taxon>
        <taxon>Sar</taxon>
        <taxon>Stramenopiles</taxon>
        <taxon>Oomycota</taxon>
        <taxon>Peronosporomycetes</taxon>
        <taxon>Pythiales</taxon>
        <taxon>Pythiaceae</taxon>
    </lineage>
</organism>
<name>A0AAV2YY24_9STRA</name>
<feature type="compositionally biased region" description="Low complexity" evidence="1">
    <location>
        <begin position="266"/>
        <end position="286"/>
    </location>
</feature>
<proteinExistence type="predicted"/>
<comment type="caution">
    <text evidence="2">The sequence shown here is derived from an EMBL/GenBank/DDBJ whole genome shotgun (WGS) entry which is preliminary data.</text>
</comment>
<feature type="region of interest" description="Disordered" evidence="1">
    <location>
        <begin position="1"/>
        <end position="74"/>
    </location>
</feature>
<reference evidence="2" key="1">
    <citation type="submission" date="2022-11" db="EMBL/GenBank/DDBJ databases">
        <authorList>
            <person name="Morgan W.R."/>
            <person name="Tartar A."/>
        </authorList>
    </citation>
    <scope>NUCLEOTIDE SEQUENCE</scope>
    <source>
        <strain evidence="2">ARSEF 373</strain>
    </source>
</reference>
<dbReference type="SUPFAM" id="SSF52047">
    <property type="entry name" value="RNI-like"/>
    <property type="match status" value="1"/>
</dbReference>